<gene>
    <name evidence="3" type="ORF">B1B05_05280</name>
    <name evidence="4" type="ORF">SAMN05443094_102276</name>
</gene>
<dbReference type="InterPro" id="IPR050807">
    <property type="entry name" value="TransReg_Diox_bact_type"/>
</dbReference>
<dbReference type="RefSeq" id="WP_045849079.1">
    <property type="nucleotide sequence ID" value="NZ_FTLX01000002.1"/>
</dbReference>
<reference evidence="6" key="2">
    <citation type="submission" date="2017-03" db="EMBL/GenBank/DDBJ databases">
        <title>Bacillus sp. V-88(T) DSM27956, whole genome shotgun sequencing project.</title>
        <authorList>
            <person name="Dastager S.G."/>
            <person name="Neurgaonkar P.S."/>
            <person name="Dharne M.S."/>
        </authorList>
    </citation>
    <scope>NUCLEOTIDE SEQUENCE [LARGE SCALE GENOMIC DNA]</scope>
    <source>
        <strain evidence="6">DSM 25145</strain>
    </source>
</reference>
<dbReference type="InterPro" id="IPR001387">
    <property type="entry name" value="Cro/C1-type_HTH"/>
</dbReference>
<dbReference type="SUPFAM" id="SSF47413">
    <property type="entry name" value="lambda repressor-like DNA-binding domains"/>
    <property type="match status" value="1"/>
</dbReference>
<name>A0A1N6S0F0_9BACI</name>
<dbReference type="CDD" id="cd00093">
    <property type="entry name" value="HTH_XRE"/>
    <property type="match status" value="1"/>
</dbReference>
<dbReference type="STRING" id="1017273.SAMN05443094_102276"/>
<dbReference type="PANTHER" id="PTHR46797">
    <property type="entry name" value="HTH-TYPE TRANSCRIPTIONAL REGULATOR"/>
    <property type="match status" value="1"/>
</dbReference>
<reference evidence="4 5" key="1">
    <citation type="submission" date="2017-01" db="EMBL/GenBank/DDBJ databases">
        <authorList>
            <person name="Mah S.A."/>
            <person name="Swanson W.J."/>
            <person name="Moy G.W."/>
            <person name="Vacquier V.D."/>
        </authorList>
    </citation>
    <scope>NUCLEOTIDE SEQUENCE [LARGE SCALE GENOMIC DNA]</scope>
    <source>
        <strain evidence="4 5">NIO-1016</strain>
    </source>
</reference>
<dbReference type="SMART" id="SM00530">
    <property type="entry name" value="HTH_XRE"/>
    <property type="match status" value="1"/>
</dbReference>
<evidence type="ECO:0000313" key="3">
    <source>
        <dbReference type="EMBL" id="OXS79187.1"/>
    </source>
</evidence>
<keyword evidence="6" id="KW-1185">Reference proteome</keyword>
<keyword evidence="1" id="KW-0238">DNA-binding</keyword>
<proteinExistence type="predicted"/>
<sequence>MIGVRIKEQRVKMGLSLSQLAKQANISKSYLFTIETNPAVNPSLAILHKLSGALNMKMDDLIKEGEKDLHMSASDFLQFRAFLQERKAGRP</sequence>
<accession>A0A1N6S0F0</accession>
<organism evidence="4 5">
    <name type="scientific">Domibacillus enclensis</name>
    <dbReference type="NCBI Taxonomy" id="1017273"/>
    <lineage>
        <taxon>Bacteria</taxon>
        <taxon>Bacillati</taxon>
        <taxon>Bacillota</taxon>
        <taxon>Bacilli</taxon>
        <taxon>Bacillales</taxon>
        <taxon>Bacillaceae</taxon>
        <taxon>Domibacillus</taxon>
    </lineage>
</organism>
<dbReference type="EMBL" id="FTLX01000002">
    <property type="protein sequence ID" value="SIQ34608.1"/>
    <property type="molecule type" value="Genomic_DNA"/>
</dbReference>
<evidence type="ECO:0000259" key="2">
    <source>
        <dbReference type="PROSITE" id="PS50943"/>
    </source>
</evidence>
<dbReference type="PANTHER" id="PTHR46797:SF1">
    <property type="entry name" value="METHYLPHOSPHONATE SYNTHASE"/>
    <property type="match status" value="1"/>
</dbReference>
<dbReference type="GO" id="GO:0003700">
    <property type="term" value="F:DNA-binding transcription factor activity"/>
    <property type="evidence" value="ECO:0007669"/>
    <property type="project" value="TreeGrafter"/>
</dbReference>
<evidence type="ECO:0000313" key="4">
    <source>
        <dbReference type="EMBL" id="SIQ34608.1"/>
    </source>
</evidence>
<dbReference type="EMBL" id="MWSK01000002">
    <property type="protein sequence ID" value="OXS79187.1"/>
    <property type="molecule type" value="Genomic_DNA"/>
</dbReference>
<dbReference type="InterPro" id="IPR010982">
    <property type="entry name" value="Lambda_DNA-bd_dom_sf"/>
</dbReference>
<evidence type="ECO:0000313" key="5">
    <source>
        <dbReference type="Proteomes" id="UP000186385"/>
    </source>
</evidence>
<evidence type="ECO:0000256" key="1">
    <source>
        <dbReference type="ARBA" id="ARBA00023125"/>
    </source>
</evidence>
<dbReference type="AlphaFoldDB" id="A0A1N6S0F0"/>
<dbReference type="PROSITE" id="PS50943">
    <property type="entry name" value="HTH_CROC1"/>
    <property type="match status" value="1"/>
</dbReference>
<dbReference type="GO" id="GO:0003677">
    <property type="term" value="F:DNA binding"/>
    <property type="evidence" value="ECO:0007669"/>
    <property type="project" value="UniProtKB-KW"/>
</dbReference>
<dbReference type="GO" id="GO:0005829">
    <property type="term" value="C:cytosol"/>
    <property type="evidence" value="ECO:0007669"/>
    <property type="project" value="TreeGrafter"/>
</dbReference>
<evidence type="ECO:0000313" key="6">
    <source>
        <dbReference type="Proteomes" id="UP000215545"/>
    </source>
</evidence>
<dbReference type="Proteomes" id="UP000215545">
    <property type="component" value="Unassembled WGS sequence"/>
</dbReference>
<dbReference type="OrthoDB" id="1859224at2"/>
<reference evidence="3" key="3">
    <citation type="submission" date="2017-03" db="EMBL/GenBank/DDBJ databases">
        <authorList>
            <person name="Dastager S.G."/>
            <person name="Neurgaonkar P.S."/>
            <person name="Dharne M.S."/>
        </authorList>
    </citation>
    <scope>NUCLEOTIDE SEQUENCE</scope>
    <source>
        <strain evidence="3">DSM 25145</strain>
    </source>
</reference>
<dbReference type="Proteomes" id="UP000186385">
    <property type="component" value="Unassembled WGS sequence"/>
</dbReference>
<dbReference type="Pfam" id="PF01381">
    <property type="entry name" value="HTH_3"/>
    <property type="match status" value="1"/>
</dbReference>
<dbReference type="Gene3D" id="1.10.260.40">
    <property type="entry name" value="lambda repressor-like DNA-binding domains"/>
    <property type="match status" value="1"/>
</dbReference>
<protein>
    <submittedName>
        <fullName evidence="3 4">Transcriptional regulator</fullName>
    </submittedName>
</protein>
<feature type="domain" description="HTH cro/C1-type" evidence="2">
    <location>
        <begin position="6"/>
        <end position="61"/>
    </location>
</feature>